<keyword evidence="1" id="KW-0732">Signal</keyword>
<dbReference type="CDD" id="cd00028">
    <property type="entry name" value="B_lectin"/>
    <property type="match status" value="1"/>
</dbReference>
<evidence type="ECO:0000256" key="1">
    <source>
        <dbReference type="ARBA" id="ARBA00022729"/>
    </source>
</evidence>
<dbReference type="InterPro" id="IPR036426">
    <property type="entry name" value="Bulb-type_lectin_dom_sf"/>
</dbReference>
<name>A0A164Y3I3_DAUCS</name>
<dbReference type="Gramene" id="KZM93923">
    <property type="protein sequence ID" value="KZM93923"/>
    <property type="gene ID" value="DCAR_017168"/>
</dbReference>
<reference evidence="3" key="2">
    <citation type="submission" date="2022-03" db="EMBL/GenBank/DDBJ databases">
        <title>Draft title - Genomic analysis of global carrot germplasm unveils the trajectory of domestication and the origin of high carotenoid orange carrot.</title>
        <authorList>
            <person name="Iorizzo M."/>
            <person name="Ellison S."/>
            <person name="Senalik D."/>
            <person name="Macko-Podgorni A."/>
            <person name="Grzebelus D."/>
            <person name="Bostan H."/>
            <person name="Rolling W."/>
            <person name="Curaba J."/>
            <person name="Simon P."/>
        </authorList>
    </citation>
    <scope>NUCLEOTIDE SEQUENCE</scope>
    <source>
        <tissue evidence="3">Leaf</tissue>
    </source>
</reference>
<dbReference type="Pfam" id="PF01453">
    <property type="entry name" value="B_lectin"/>
    <property type="match status" value="1"/>
</dbReference>
<dbReference type="OMA" id="IFDSTWG"/>
<dbReference type="PANTHER" id="PTHR32444:SF10">
    <property type="entry name" value="CURCULIN-LIKE (MANNOSE-BINDING) LECTIN FAMILY PROTEIN-RELATED"/>
    <property type="match status" value="1"/>
</dbReference>
<sequence length="453" mass="50619">MAYFSPLTLTILLFFIQRIDFCHTLVPANETFKFVNEGELGQYISEYFGDYRPLDPFTSPFQLCFYNQTPTAFTLALRMGLRRTESLMRWVWEANRGNPVDENATLTFGPDGNLVLARSNGQVAWQTSTANKGVVGLKILPNGNMVLYDSKGKFLWQSFDTPTDTLLVGQSLKMGAVTKLVSRASPGENVNGPYSLVMEPKGLHLYYKPTTSPKPIRYYSFSLFTKLNKNESLQNVTFEFENENDQGFAFLLSLKYGISNSLGGASILNRIKYNTTLSFLRLEIDGNVKIYTYNDKVDYGAWEVTYTLFLKAPPPLFQVSLAATESESSECQLPKKCGNFGLCEESQCVGCPTSSGPVLAWSKTCEPPKLSSCGPKDFHYNKLAGVDHYMIKYTSGDGPVKDGDCGVKCTGDCKCLGYFYNQDTSRCWIAYDLSTLTRVVNATHLAYIKVPNK</sequence>
<dbReference type="KEGG" id="dcr:108223777"/>
<evidence type="ECO:0000256" key="2">
    <source>
        <dbReference type="ARBA" id="ARBA00023180"/>
    </source>
</evidence>
<dbReference type="GO" id="GO:0009505">
    <property type="term" value="C:plant-type cell wall"/>
    <property type="evidence" value="ECO:0007669"/>
    <property type="project" value="TreeGrafter"/>
</dbReference>
<evidence type="ECO:0000313" key="3">
    <source>
        <dbReference type="EMBL" id="WOH00267.1"/>
    </source>
</evidence>
<dbReference type="OrthoDB" id="1884773at2759"/>
<dbReference type="SMART" id="SM00108">
    <property type="entry name" value="B_lectin"/>
    <property type="match status" value="1"/>
</dbReference>
<dbReference type="InterPro" id="IPR001480">
    <property type="entry name" value="Bulb-type_lectin_dom"/>
</dbReference>
<dbReference type="AlphaFoldDB" id="A0A164Y3I3"/>
<keyword evidence="2" id="KW-0325">Glycoprotein</keyword>
<keyword evidence="4" id="KW-1185">Reference proteome</keyword>
<dbReference type="Proteomes" id="UP000077755">
    <property type="component" value="Chromosome 5"/>
</dbReference>
<gene>
    <name evidence="3" type="ORF">DCAR_0519625</name>
</gene>
<dbReference type="InterPro" id="IPR035446">
    <property type="entry name" value="SLSG/EP1"/>
</dbReference>
<dbReference type="PANTHER" id="PTHR32444">
    <property type="entry name" value="BULB-TYPE LECTIN DOMAIN-CONTAINING PROTEIN"/>
    <property type="match status" value="1"/>
</dbReference>
<dbReference type="SUPFAM" id="SSF51110">
    <property type="entry name" value="alpha-D-mannose-specific plant lectins"/>
    <property type="match status" value="1"/>
</dbReference>
<evidence type="ECO:0000313" key="4">
    <source>
        <dbReference type="Proteomes" id="UP000077755"/>
    </source>
</evidence>
<dbReference type="PROSITE" id="PS50927">
    <property type="entry name" value="BULB_LECTIN"/>
    <property type="match status" value="1"/>
</dbReference>
<proteinExistence type="predicted"/>
<protein>
    <submittedName>
        <fullName evidence="3">Uncharacterized protein</fullName>
    </submittedName>
</protein>
<dbReference type="EMBL" id="CP093347">
    <property type="protein sequence ID" value="WOH00267.1"/>
    <property type="molecule type" value="Genomic_DNA"/>
</dbReference>
<accession>A0A164Y3I3</accession>
<organism evidence="3 4">
    <name type="scientific">Daucus carota subsp. sativus</name>
    <name type="common">Carrot</name>
    <dbReference type="NCBI Taxonomy" id="79200"/>
    <lineage>
        <taxon>Eukaryota</taxon>
        <taxon>Viridiplantae</taxon>
        <taxon>Streptophyta</taxon>
        <taxon>Embryophyta</taxon>
        <taxon>Tracheophyta</taxon>
        <taxon>Spermatophyta</taxon>
        <taxon>Magnoliopsida</taxon>
        <taxon>eudicotyledons</taxon>
        <taxon>Gunneridae</taxon>
        <taxon>Pentapetalae</taxon>
        <taxon>asterids</taxon>
        <taxon>campanulids</taxon>
        <taxon>Apiales</taxon>
        <taxon>Apiaceae</taxon>
        <taxon>Apioideae</taxon>
        <taxon>Scandiceae</taxon>
        <taxon>Daucinae</taxon>
        <taxon>Daucus</taxon>
        <taxon>Daucus sect. Daucus</taxon>
    </lineage>
</organism>
<dbReference type="Gene3D" id="2.90.10.10">
    <property type="entry name" value="Bulb-type lectin domain"/>
    <property type="match status" value="1"/>
</dbReference>
<reference evidence="3" key="1">
    <citation type="journal article" date="2016" name="Nat. Genet.">
        <title>A high-quality carrot genome assembly provides new insights into carotenoid accumulation and asterid genome evolution.</title>
        <authorList>
            <person name="Iorizzo M."/>
            <person name="Ellison S."/>
            <person name="Senalik D."/>
            <person name="Zeng P."/>
            <person name="Satapoomin P."/>
            <person name="Huang J."/>
            <person name="Bowman M."/>
            <person name="Iovene M."/>
            <person name="Sanseverino W."/>
            <person name="Cavagnaro P."/>
            <person name="Yildiz M."/>
            <person name="Macko-Podgorni A."/>
            <person name="Moranska E."/>
            <person name="Grzebelus E."/>
            <person name="Grzebelus D."/>
            <person name="Ashrafi H."/>
            <person name="Zheng Z."/>
            <person name="Cheng S."/>
            <person name="Spooner D."/>
            <person name="Van Deynze A."/>
            <person name="Simon P."/>
        </authorList>
    </citation>
    <scope>NUCLEOTIDE SEQUENCE</scope>
    <source>
        <tissue evidence="3">Leaf</tissue>
    </source>
</reference>
<dbReference type="PIRSF" id="PIRSF002686">
    <property type="entry name" value="SLG"/>
    <property type="match status" value="1"/>
</dbReference>